<feature type="compositionally biased region" description="Low complexity" evidence="1">
    <location>
        <begin position="609"/>
        <end position="634"/>
    </location>
</feature>
<dbReference type="EMBL" id="CP107006">
    <property type="protein sequence ID" value="UYQ94553.1"/>
    <property type="molecule type" value="Genomic_DNA"/>
</dbReference>
<feature type="signal peptide" evidence="3">
    <location>
        <begin position="1"/>
        <end position="21"/>
    </location>
</feature>
<evidence type="ECO:0000259" key="4">
    <source>
        <dbReference type="Pfam" id="PF09972"/>
    </source>
</evidence>
<evidence type="ECO:0000256" key="2">
    <source>
        <dbReference type="SAM" id="Phobius"/>
    </source>
</evidence>
<feature type="transmembrane region" description="Helical" evidence="2">
    <location>
        <begin position="402"/>
        <end position="418"/>
    </location>
</feature>
<evidence type="ECO:0000313" key="7">
    <source>
        <dbReference type="Proteomes" id="UP001162741"/>
    </source>
</evidence>
<keyword evidence="2" id="KW-1133">Transmembrane helix</keyword>
<accession>A0ABY6J4G0</accession>
<organism evidence="6 7">
    <name type="scientific">Chitinophaga horti</name>
    <dbReference type="NCBI Taxonomy" id="2920382"/>
    <lineage>
        <taxon>Bacteria</taxon>
        <taxon>Pseudomonadati</taxon>
        <taxon>Bacteroidota</taxon>
        <taxon>Chitinophagia</taxon>
        <taxon>Chitinophagales</taxon>
        <taxon>Chitinophagaceae</taxon>
        <taxon>Chitinophaga</taxon>
    </lineage>
</organism>
<name>A0ABY6J4G0_9BACT</name>
<feature type="domain" description="Predicted membrane protein YciQ-like C-terminal" evidence="5">
    <location>
        <begin position="288"/>
        <end position="563"/>
    </location>
</feature>
<feature type="region of interest" description="Disordered" evidence="1">
    <location>
        <begin position="604"/>
        <end position="648"/>
    </location>
</feature>
<keyword evidence="7" id="KW-1185">Reference proteome</keyword>
<feature type="domain" description="DUF2207" evidence="4">
    <location>
        <begin position="40"/>
        <end position="227"/>
    </location>
</feature>
<dbReference type="Pfam" id="PF20990">
    <property type="entry name" value="DUF2207_C"/>
    <property type="match status" value="1"/>
</dbReference>
<evidence type="ECO:0000256" key="3">
    <source>
        <dbReference type="SAM" id="SignalP"/>
    </source>
</evidence>
<feature type="chain" id="PRO_5047233920" evidence="3">
    <location>
        <begin position="22"/>
        <end position="648"/>
    </location>
</feature>
<gene>
    <name evidence="6" type="ORF">MKQ68_05540</name>
</gene>
<evidence type="ECO:0000256" key="1">
    <source>
        <dbReference type="SAM" id="MobiDB-lite"/>
    </source>
</evidence>
<sequence length="648" mass="71051">MMKHLLLCLLALLPLAGRLSAQDSVYAGEPEQYYSEGIIHFHTDLQVEKDGNLKVVEHIKVFAAGNIIQRGIIRKIPQTRPNKYGRNKRVPIEVTDVQKDGEPVPHVITTEGNYLQIRIGDANIMLNTGVYEYTISYHSRGHVGFFEGFDEIYWNSTGTEWELPIVKASATVRLPEGAKVIQAACYTGPEGSKASDCTITYNDSLQPTFHASHLLKEREGLTVAVGFTPGIIQRPAPAGMWEQLWDWIDAYRAYVLAVLGLGFLLPYYYFTWRKHGKDPEKPVVVARFDPPNGYSPAVLRFLHKKVVDSKSLAAALVNMAVKKVVAVRKDHTGFYLDRKEGAPSKLATEERQLFSKMMQSNLTLELSDINKYKIRAGREAFEDSVKNQYNLKDYFLKNSRQMWIGGLITLGVLLTYLLCVDFGALFVVFIVPFAAAGAAMLFAGIRALKQGCAGVFLIGMGFMFLVVPLGAVYGVLQHLPPVSIAFVFILLAAYILFVRLIQAPTEDGAALQAQIEGFLLYLTVAEEHRLNILTPPEHTPQLFERLLPYAIALGVENEWGQKFKDVLENIQYAPEWYSGGTLSYAHFDDAFTNRFASTVEKAGRAPAASSSGSSSGSSSSGSSSWSSGSSSSSGSSGGGGGGGGGGGW</sequence>
<feature type="transmembrane region" description="Helical" evidence="2">
    <location>
        <begin position="424"/>
        <end position="443"/>
    </location>
</feature>
<feature type="compositionally biased region" description="Gly residues" evidence="1">
    <location>
        <begin position="635"/>
        <end position="648"/>
    </location>
</feature>
<feature type="transmembrane region" description="Helical" evidence="2">
    <location>
        <begin position="482"/>
        <end position="501"/>
    </location>
</feature>
<feature type="transmembrane region" description="Helical" evidence="2">
    <location>
        <begin position="251"/>
        <end position="270"/>
    </location>
</feature>
<dbReference type="Pfam" id="PF09972">
    <property type="entry name" value="DUF2207"/>
    <property type="match status" value="1"/>
</dbReference>
<dbReference type="InterPro" id="IPR048389">
    <property type="entry name" value="YciQ-like_C"/>
</dbReference>
<keyword evidence="2" id="KW-0472">Membrane</keyword>
<keyword evidence="3" id="KW-0732">Signal</keyword>
<dbReference type="InterPro" id="IPR018702">
    <property type="entry name" value="DUF2207"/>
</dbReference>
<proteinExistence type="predicted"/>
<dbReference type="Proteomes" id="UP001162741">
    <property type="component" value="Chromosome"/>
</dbReference>
<evidence type="ECO:0000259" key="5">
    <source>
        <dbReference type="Pfam" id="PF20990"/>
    </source>
</evidence>
<feature type="transmembrane region" description="Helical" evidence="2">
    <location>
        <begin position="455"/>
        <end position="476"/>
    </location>
</feature>
<dbReference type="RefSeq" id="WP_264282426.1">
    <property type="nucleotide sequence ID" value="NZ_CP107006.1"/>
</dbReference>
<keyword evidence="2" id="KW-0812">Transmembrane</keyword>
<reference evidence="6" key="1">
    <citation type="submission" date="2022-10" db="EMBL/GenBank/DDBJ databases">
        <title>Chitinophaga sp. nov., isolated from soil.</title>
        <authorList>
            <person name="Jeon C.O."/>
        </authorList>
    </citation>
    <scope>NUCLEOTIDE SEQUENCE</scope>
    <source>
        <strain evidence="6">R8</strain>
    </source>
</reference>
<evidence type="ECO:0000313" key="6">
    <source>
        <dbReference type="EMBL" id="UYQ94553.1"/>
    </source>
</evidence>
<protein>
    <submittedName>
        <fullName evidence="6">DUF2207 domain-containing protein</fullName>
    </submittedName>
</protein>